<dbReference type="Proteomes" id="UP001479290">
    <property type="component" value="Unassembled WGS sequence"/>
</dbReference>
<gene>
    <name evidence="2" type="ORF">ABG768_019139</name>
</gene>
<comment type="caution">
    <text evidence="2">The sequence shown here is derived from an EMBL/GenBank/DDBJ whole genome shotgun (WGS) entry which is preliminary data.</text>
</comment>
<dbReference type="EMBL" id="JAWDJR010000003">
    <property type="protein sequence ID" value="KAK9977319.1"/>
    <property type="molecule type" value="Genomic_DNA"/>
</dbReference>
<accession>A0AAW2AU73</accession>
<organism evidence="2 3">
    <name type="scientific">Culter alburnus</name>
    <name type="common">Topmouth culter</name>
    <dbReference type="NCBI Taxonomy" id="194366"/>
    <lineage>
        <taxon>Eukaryota</taxon>
        <taxon>Metazoa</taxon>
        <taxon>Chordata</taxon>
        <taxon>Craniata</taxon>
        <taxon>Vertebrata</taxon>
        <taxon>Euteleostomi</taxon>
        <taxon>Actinopterygii</taxon>
        <taxon>Neopterygii</taxon>
        <taxon>Teleostei</taxon>
        <taxon>Ostariophysi</taxon>
        <taxon>Cypriniformes</taxon>
        <taxon>Xenocyprididae</taxon>
        <taxon>Xenocypridinae</taxon>
        <taxon>Culter</taxon>
    </lineage>
</organism>
<dbReference type="AlphaFoldDB" id="A0AAW2AU73"/>
<protein>
    <submittedName>
        <fullName evidence="2">Uncharacterized protein</fullName>
    </submittedName>
</protein>
<name>A0AAW2AU73_CULAL</name>
<sequence length="72" mass="7861">MNPSPNKETRKRENEQSPLKKKFKDSAISKEELDAAIANGIKLALQEQQRGLDMAVASAVKEAVDSILVPAL</sequence>
<reference evidence="2 3" key="1">
    <citation type="submission" date="2024-05" db="EMBL/GenBank/DDBJ databases">
        <title>A high-quality chromosomal-level genome assembly of Topmouth culter (Culter alburnus).</title>
        <authorList>
            <person name="Zhao H."/>
        </authorList>
    </citation>
    <scope>NUCLEOTIDE SEQUENCE [LARGE SCALE GENOMIC DNA]</scope>
    <source>
        <strain evidence="2">CATC2023</strain>
        <tissue evidence="2">Muscle</tissue>
    </source>
</reference>
<evidence type="ECO:0000313" key="3">
    <source>
        <dbReference type="Proteomes" id="UP001479290"/>
    </source>
</evidence>
<proteinExistence type="predicted"/>
<feature type="non-terminal residue" evidence="2">
    <location>
        <position position="72"/>
    </location>
</feature>
<feature type="region of interest" description="Disordered" evidence="1">
    <location>
        <begin position="1"/>
        <end position="25"/>
    </location>
</feature>
<keyword evidence="3" id="KW-1185">Reference proteome</keyword>
<evidence type="ECO:0000256" key="1">
    <source>
        <dbReference type="SAM" id="MobiDB-lite"/>
    </source>
</evidence>
<evidence type="ECO:0000313" key="2">
    <source>
        <dbReference type="EMBL" id="KAK9977319.1"/>
    </source>
</evidence>